<dbReference type="PANTHER" id="PTHR23505:SF79">
    <property type="entry name" value="PROTEIN SPINSTER"/>
    <property type="match status" value="1"/>
</dbReference>
<feature type="transmembrane region" description="Helical" evidence="6">
    <location>
        <begin position="49"/>
        <end position="67"/>
    </location>
</feature>
<dbReference type="GO" id="GO:0016020">
    <property type="term" value="C:membrane"/>
    <property type="evidence" value="ECO:0007669"/>
    <property type="project" value="UniProtKB-SubCell"/>
</dbReference>
<dbReference type="InterPro" id="IPR036259">
    <property type="entry name" value="MFS_trans_sf"/>
</dbReference>
<evidence type="ECO:0000256" key="1">
    <source>
        <dbReference type="ARBA" id="ARBA00004141"/>
    </source>
</evidence>
<comment type="caution">
    <text evidence="7">The sequence shown here is derived from an EMBL/GenBank/DDBJ whole genome shotgun (WGS) entry which is preliminary data.</text>
</comment>
<evidence type="ECO:0000256" key="4">
    <source>
        <dbReference type="ARBA" id="ARBA00022989"/>
    </source>
</evidence>
<name>W6NIV9_HAECO</name>
<proteinExistence type="predicted"/>
<dbReference type="InterPro" id="IPR044770">
    <property type="entry name" value="MFS_spinster-like"/>
</dbReference>
<dbReference type="PANTHER" id="PTHR23505">
    <property type="entry name" value="SPINSTER"/>
    <property type="match status" value="1"/>
</dbReference>
<sequence length="192" mass="21012">MKWHSELISYLNICVRSVFKNPLNCSISVIFGVITCCAGIVGIIAGSTIAQILLFLGVTCMCLNWALNMDMLMNVIVSHRRASATAIQTLTGHLFGDASSPYIIGFISDAVRGDQTSSAAKYHALQWAMFLPNGILILSIGCYLWATFYIVADHHRAKLEMHVDDEWASDVETLVPSVQPGQGDGISNILYE</sequence>
<accession>W6NIV9</accession>
<comment type="subcellular location">
    <subcellularLocation>
        <location evidence="1">Membrane</location>
        <topology evidence="1">Multi-pass membrane protein</topology>
    </subcellularLocation>
</comment>
<evidence type="ECO:0000313" key="7">
    <source>
        <dbReference type="EMBL" id="CDL95804.1"/>
    </source>
</evidence>
<gene>
    <name evidence="7" type="ORF">HCOI_01610100</name>
</gene>
<evidence type="ECO:0000256" key="6">
    <source>
        <dbReference type="SAM" id="Phobius"/>
    </source>
</evidence>
<reference evidence="7" key="2">
    <citation type="submission" date="2013-05" db="EMBL/GenBank/DDBJ databases">
        <title>The genome and transcriptome of Haemonchus contortus: a key model parasite for drug and vaccine discovery.</title>
        <authorList>
            <person name="Laing R."/>
            <person name="Kikuchi T."/>
            <person name="Martinelli A."/>
            <person name="Tsai I.J."/>
            <person name="Beech R.N."/>
            <person name="Redman E."/>
            <person name="Holroyd N."/>
            <person name="Bartley D.J."/>
            <person name="Beasley H."/>
            <person name="Britton C."/>
            <person name="Curran D."/>
            <person name="Devaney E."/>
            <person name="Gilabert A."/>
            <person name="Jackson F."/>
            <person name="Hunt M."/>
            <person name="Johnston S."/>
            <person name="Kryukov I."/>
            <person name="Li K."/>
            <person name="Morrison A.A."/>
            <person name="Reid A.J."/>
            <person name="Sargison N."/>
            <person name="Saunders G."/>
            <person name="Wasmuth J.D."/>
            <person name="Wolstenholme A."/>
            <person name="Berriman M."/>
            <person name="Gilleard J.S."/>
            <person name="Cotton J.A."/>
        </authorList>
    </citation>
    <scope>NUCLEOTIDE SEQUENCE [LARGE SCALE GENOMIC DNA]</scope>
    <source>
        <strain evidence="7">ISE/inbred ISE</strain>
    </source>
</reference>
<evidence type="ECO:0000256" key="5">
    <source>
        <dbReference type="ARBA" id="ARBA00023136"/>
    </source>
</evidence>
<evidence type="ECO:0000256" key="2">
    <source>
        <dbReference type="ARBA" id="ARBA00022448"/>
    </source>
</evidence>
<feature type="transmembrane region" description="Helical" evidence="6">
    <location>
        <begin position="127"/>
        <end position="152"/>
    </location>
</feature>
<keyword evidence="4 6" id="KW-1133">Transmembrane helix</keyword>
<evidence type="ECO:0000256" key="3">
    <source>
        <dbReference type="ARBA" id="ARBA00022692"/>
    </source>
</evidence>
<keyword evidence="5 6" id="KW-0472">Membrane</keyword>
<keyword evidence="3 6" id="KW-0812">Transmembrane</keyword>
<dbReference type="AlphaFoldDB" id="W6NIV9"/>
<protein>
    <recommendedName>
        <fullName evidence="8">Major facilitator superfamily MFS-1 domain containing protein</fullName>
    </recommendedName>
</protein>
<reference evidence="7" key="1">
    <citation type="submission" date="2013-03" db="EMBL/GenBank/DDBJ databases">
        <authorList>
            <person name="Aslett M."/>
        </authorList>
    </citation>
    <scope>NUCLEOTIDE SEQUENCE [LARGE SCALE GENOMIC DNA]</scope>
    <source>
        <strain evidence="7">ISE/inbred ISE</strain>
    </source>
</reference>
<organism evidence="7">
    <name type="scientific">Haemonchus contortus</name>
    <name type="common">Barber pole worm</name>
    <dbReference type="NCBI Taxonomy" id="6289"/>
    <lineage>
        <taxon>Eukaryota</taxon>
        <taxon>Metazoa</taxon>
        <taxon>Ecdysozoa</taxon>
        <taxon>Nematoda</taxon>
        <taxon>Chromadorea</taxon>
        <taxon>Rhabditida</taxon>
        <taxon>Rhabditina</taxon>
        <taxon>Rhabditomorpha</taxon>
        <taxon>Strongyloidea</taxon>
        <taxon>Trichostrongylidae</taxon>
        <taxon>Haemonchus</taxon>
    </lineage>
</organism>
<evidence type="ECO:0008006" key="8">
    <source>
        <dbReference type="Google" id="ProtNLM"/>
    </source>
</evidence>
<dbReference type="EMBL" id="CAVP010059423">
    <property type="protein sequence ID" value="CDL95804.1"/>
    <property type="molecule type" value="Genomic_DNA"/>
</dbReference>
<dbReference type="SUPFAM" id="SSF103473">
    <property type="entry name" value="MFS general substrate transporter"/>
    <property type="match status" value="1"/>
</dbReference>
<feature type="transmembrane region" description="Helical" evidence="6">
    <location>
        <begin position="21"/>
        <end position="43"/>
    </location>
</feature>
<keyword evidence="2" id="KW-0813">Transport</keyword>